<sequence length="166" mass="19311">MIKKIWKLTVLVGIMVLLCGCNEEKVSDGENLQITKEENRKKQMNDAIEENTNTEKTEMKDYSDNHQELKCIEVFFTEEASQKNLEQIKHTIEKKPEVAYIEEIGSEEAWKDYVNKYMQGSSSSDLENPLSDFKYFIVYLKENADGENLVQYIEQLPYVSSCTKSK</sequence>
<feature type="region of interest" description="Disordered" evidence="1">
    <location>
        <begin position="37"/>
        <end position="62"/>
    </location>
</feature>
<feature type="compositionally biased region" description="Basic and acidic residues" evidence="1">
    <location>
        <begin position="53"/>
        <end position="62"/>
    </location>
</feature>
<gene>
    <name evidence="3" type="ORF">LKD40_07395</name>
</gene>
<keyword evidence="4" id="KW-1185">Reference proteome</keyword>
<dbReference type="Proteomes" id="UP001198612">
    <property type="component" value="Unassembled WGS sequence"/>
</dbReference>
<evidence type="ECO:0000313" key="3">
    <source>
        <dbReference type="EMBL" id="MCC2227622.1"/>
    </source>
</evidence>
<evidence type="ECO:0000259" key="2">
    <source>
        <dbReference type="Pfam" id="PF18075"/>
    </source>
</evidence>
<dbReference type="InterPro" id="IPR040690">
    <property type="entry name" value="FtsX_ECD"/>
</dbReference>
<accession>A0AAW4W934</accession>
<keyword evidence="3" id="KW-0132">Cell division</keyword>
<dbReference type="Gene3D" id="3.30.70.3040">
    <property type="match status" value="1"/>
</dbReference>
<organism evidence="3 4">
    <name type="scientific">Blautia fusiformis</name>
    <dbReference type="NCBI Taxonomy" id="2881264"/>
    <lineage>
        <taxon>Bacteria</taxon>
        <taxon>Bacillati</taxon>
        <taxon>Bacillota</taxon>
        <taxon>Clostridia</taxon>
        <taxon>Lachnospirales</taxon>
        <taxon>Lachnospiraceae</taxon>
        <taxon>Blautia</taxon>
    </lineage>
</organism>
<keyword evidence="3" id="KW-0131">Cell cycle</keyword>
<dbReference type="PROSITE" id="PS51257">
    <property type="entry name" value="PROKAR_LIPOPROTEIN"/>
    <property type="match status" value="1"/>
</dbReference>
<name>A0AAW4W934_9FIRM</name>
<evidence type="ECO:0000256" key="1">
    <source>
        <dbReference type="SAM" id="MobiDB-lite"/>
    </source>
</evidence>
<dbReference type="RefSeq" id="WP_195635073.1">
    <property type="nucleotide sequence ID" value="NZ_JAJEQQ010000009.1"/>
</dbReference>
<evidence type="ECO:0000313" key="4">
    <source>
        <dbReference type="Proteomes" id="UP001198612"/>
    </source>
</evidence>
<comment type="caution">
    <text evidence="3">The sequence shown here is derived from an EMBL/GenBank/DDBJ whole genome shotgun (WGS) entry which is preliminary data.</text>
</comment>
<dbReference type="AlphaFoldDB" id="A0AAW4W934"/>
<dbReference type="GO" id="GO:0051301">
    <property type="term" value="P:cell division"/>
    <property type="evidence" value="ECO:0007669"/>
    <property type="project" value="UniProtKB-KW"/>
</dbReference>
<feature type="domain" description="FtsX extracellular" evidence="2">
    <location>
        <begin position="72"/>
        <end position="161"/>
    </location>
</feature>
<dbReference type="EMBL" id="JAJEQQ010000009">
    <property type="protein sequence ID" value="MCC2227622.1"/>
    <property type="molecule type" value="Genomic_DNA"/>
</dbReference>
<dbReference type="Pfam" id="PF18075">
    <property type="entry name" value="FtsX_ECD"/>
    <property type="match status" value="1"/>
</dbReference>
<protein>
    <submittedName>
        <fullName evidence="3">Permease-like cell division protein FtsX</fullName>
    </submittedName>
</protein>
<reference evidence="3 4" key="1">
    <citation type="submission" date="2021-10" db="EMBL/GenBank/DDBJ databases">
        <title>Anaerobic single-cell dispensing facilitates the cultivation of human gut bacteria.</title>
        <authorList>
            <person name="Afrizal A."/>
        </authorList>
    </citation>
    <scope>NUCLEOTIDE SEQUENCE [LARGE SCALE GENOMIC DNA]</scope>
    <source>
        <strain evidence="3 4">CLA-AA-H217</strain>
    </source>
</reference>
<proteinExistence type="predicted"/>